<proteinExistence type="inferred from homology"/>
<name>A0A2C6KL20_9APIC</name>
<feature type="region of interest" description="Disordered" evidence="2">
    <location>
        <begin position="1"/>
        <end position="47"/>
    </location>
</feature>
<dbReference type="AlphaFoldDB" id="A0A2C6KL20"/>
<evidence type="ECO:0000256" key="1">
    <source>
        <dbReference type="ARBA" id="ARBA00010662"/>
    </source>
</evidence>
<evidence type="ECO:0000256" key="2">
    <source>
        <dbReference type="SAM" id="MobiDB-lite"/>
    </source>
</evidence>
<dbReference type="GO" id="GO:0005975">
    <property type="term" value="P:carbohydrate metabolic process"/>
    <property type="evidence" value="ECO:0007669"/>
    <property type="project" value="InterPro"/>
</dbReference>
<comment type="caution">
    <text evidence="4">The sequence shown here is derived from an EMBL/GenBank/DDBJ whole genome shotgun (WGS) entry which is preliminary data.</text>
</comment>
<dbReference type="EMBL" id="MIGC01005256">
    <property type="protein sequence ID" value="PHJ17114.1"/>
    <property type="molecule type" value="Genomic_DNA"/>
</dbReference>
<reference evidence="4 5" key="1">
    <citation type="journal article" date="2017" name="Int. J. Parasitol.">
        <title>The genome of the protozoan parasite Cystoisospora suis and a reverse vaccinology approach to identify vaccine candidates.</title>
        <authorList>
            <person name="Palmieri N."/>
            <person name="Shrestha A."/>
            <person name="Ruttkowski B."/>
            <person name="Beck T."/>
            <person name="Vogl C."/>
            <person name="Tomley F."/>
            <person name="Blake D.P."/>
            <person name="Joachim A."/>
        </authorList>
    </citation>
    <scope>NUCLEOTIDE SEQUENCE [LARGE SCALE GENOMIC DNA]</scope>
    <source>
        <strain evidence="4 5">Wien I</strain>
    </source>
</reference>
<dbReference type="Pfam" id="PF01182">
    <property type="entry name" value="Glucosamine_iso"/>
    <property type="match status" value="1"/>
</dbReference>
<gene>
    <name evidence="4" type="ORF">CSUI_009063</name>
</gene>
<dbReference type="InterPro" id="IPR006148">
    <property type="entry name" value="Glc/Gal-6P_isomerase"/>
</dbReference>
<protein>
    <submittedName>
        <fullName evidence="4">Glucose-6-phosphate 1-dehydrogenase</fullName>
    </submittedName>
</protein>
<dbReference type="PANTHER" id="PTHR11054:SF0">
    <property type="entry name" value="6-PHOSPHOGLUCONOLACTONASE"/>
    <property type="match status" value="1"/>
</dbReference>
<evidence type="ECO:0000313" key="4">
    <source>
        <dbReference type="EMBL" id="PHJ17114.1"/>
    </source>
</evidence>
<feature type="domain" description="Glucosamine/galactosamine-6-phosphate isomerase" evidence="3">
    <location>
        <begin position="151"/>
        <end position="353"/>
    </location>
</feature>
<accession>A0A2C6KL20</accession>
<dbReference type="Proteomes" id="UP000221165">
    <property type="component" value="Unassembled WGS sequence"/>
</dbReference>
<keyword evidence="5" id="KW-1185">Reference proteome</keyword>
<dbReference type="InterPro" id="IPR039104">
    <property type="entry name" value="6PGL"/>
</dbReference>
<dbReference type="VEuPathDB" id="ToxoDB:CSUI_009063"/>
<evidence type="ECO:0000313" key="5">
    <source>
        <dbReference type="Proteomes" id="UP000221165"/>
    </source>
</evidence>
<dbReference type="GeneID" id="94432393"/>
<feature type="compositionally biased region" description="Basic and acidic residues" evidence="2">
    <location>
        <begin position="19"/>
        <end position="28"/>
    </location>
</feature>
<dbReference type="OrthoDB" id="60984at2759"/>
<dbReference type="GO" id="GO:0017057">
    <property type="term" value="F:6-phosphogluconolactonase activity"/>
    <property type="evidence" value="ECO:0007669"/>
    <property type="project" value="InterPro"/>
</dbReference>
<dbReference type="GO" id="GO:0006098">
    <property type="term" value="P:pentose-phosphate shunt"/>
    <property type="evidence" value="ECO:0007669"/>
    <property type="project" value="InterPro"/>
</dbReference>
<dbReference type="Gene3D" id="3.40.50.1360">
    <property type="match status" value="1"/>
</dbReference>
<dbReference type="RefSeq" id="XP_067918839.1">
    <property type="nucleotide sequence ID" value="XM_068069182.1"/>
</dbReference>
<comment type="similarity">
    <text evidence="1">Belongs to the glucosamine/galactosamine-6-phosphate isomerase family. 6-phosphogluconolactonase subfamily.</text>
</comment>
<dbReference type="InterPro" id="IPR037171">
    <property type="entry name" value="NagB/RpiA_transferase-like"/>
</dbReference>
<dbReference type="PANTHER" id="PTHR11054">
    <property type="entry name" value="6-PHOSPHOGLUCONOLACTONASE"/>
    <property type="match status" value="1"/>
</dbReference>
<organism evidence="4 5">
    <name type="scientific">Cystoisospora suis</name>
    <dbReference type="NCBI Taxonomy" id="483139"/>
    <lineage>
        <taxon>Eukaryota</taxon>
        <taxon>Sar</taxon>
        <taxon>Alveolata</taxon>
        <taxon>Apicomplexa</taxon>
        <taxon>Conoidasida</taxon>
        <taxon>Coccidia</taxon>
        <taxon>Eucoccidiorida</taxon>
        <taxon>Eimeriorina</taxon>
        <taxon>Sarcocystidae</taxon>
        <taxon>Cystoisospora</taxon>
    </lineage>
</organism>
<evidence type="ECO:0000259" key="3">
    <source>
        <dbReference type="Pfam" id="PF01182"/>
    </source>
</evidence>
<dbReference type="SUPFAM" id="SSF100950">
    <property type="entry name" value="NagB/RpiA/CoA transferase-like"/>
    <property type="match status" value="1"/>
</dbReference>
<sequence>MTDVSPKESSGTAQSPSESEGRKREERSSSVTSTGSNSNSTPIFPVGNIPRTISGVASIATRGIYGITGERPREISCRTDDAFVAHSAYLLVTTIQRKLEESSYAKVVVGLSGGSTPKAIYAAVRHLSLVAEEQGLERAASTLAQDVPALQEEIAEDEQRRHLGSGVDWSRVILFLVDERYVPPDHPDSNQRMIRQQLLGQTRGISCSRDGSECRKDEVLEIPEENLIFPDTSLPLEDCIVKYRADLLRLLSSTQRIDLVTLGLGPDGHIASIFPPVSDEEFRTLMDPSTVVLHTKTDKFPGEDRISLSLQLLCGAHQKVFFLKGEEKITLWREMQNDRFSKAVQDYPALAILESGNVRVVATPPLDVSEERLQQAIQEDDTFFTAIILGASGDLAHKKT</sequence>
<dbReference type="InterPro" id="IPR005900">
    <property type="entry name" value="6-phosphogluconolactonase_DevB"/>
</dbReference>
<feature type="compositionally biased region" description="Low complexity" evidence="2">
    <location>
        <begin position="29"/>
        <end position="41"/>
    </location>
</feature>
<dbReference type="CDD" id="cd01400">
    <property type="entry name" value="6PGL"/>
    <property type="match status" value="1"/>
</dbReference>